<organism evidence="1 2">
    <name type="scientific">Klebsiella grimontii</name>
    <dbReference type="NCBI Taxonomy" id="2058152"/>
    <lineage>
        <taxon>Bacteria</taxon>
        <taxon>Pseudomonadati</taxon>
        <taxon>Pseudomonadota</taxon>
        <taxon>Gammaproteobacteria</taxon>
        <taxon>Enterobacterales</taxon>
        <taxon>Enterobacteriaceae</taxon>
        <taxon>Klebsiella/Raoultella group</taxon>
        <taxon>Klebsiella</taxon>
    </lineage>
</organism>
<evidence type="ECO:0000313" key="1">
    <source>
        <dbReference type="EMBL" id="SNU34896.1"/>
    </source>
</evidence>
<accession>A0A285B1Y4</accession>
<reference evidence="2" key="1">
    <citation type="submission" date="2017-08" db="EMBL/GenBank/DDBJ databases">
        <authorList>
            <person name="Brisse S."/>
        </authorList>
    </citation>
    <scope>NUCLEOTIDE SEQUENCE [LARGE SCALE GENOMIC DNA]</scope>
    <source>
        <strain evidence="2">06D021</strain>
    </source>
</reference>
<protein>
    <submittedName>
        <fullName evidence="1">Uncharacterized protein</fullName>
    </submittedName>
</protein>
<dbReference type="EMBL" id="FZTC01000017">
    <property type="protein sequence ID" value="SNU34896.1"/>
    <property type="molecule type" value="Genomic_DNA"/>
</dbReference>
<dbReference type="Proteomes" id="UP000220639">
    <property type="component" value="Unassembled WGS sequence"/>
</dbReference>
<dbReference type="AlphaFoldDB" id="A0A285B1Y4"/>
<evidence type="ECO:0000313" key="2">
    <source>
        <dbReference type="Proteomes" id="UP000220639"/>
    </source>
</evidence>
<sequence length="67" mass="7693">MDKSGGMFFYFSEQAHAAVKLYHESQRNKFKAISHYFIPSGASGRLKFHLLINGIYALMKLLIRKNA</sequence>
<gene>
    <name evidence="1" type="ORF">KOSB73_240063</name>
</gene>
<proteinExistence type="predicted"/>
<name>A0A285B1Y4_9ENTR</name>